<proteinExistence type="predicted"/>
<protein>
    <submittedName>
        <fullName evidence="2">Uncharacterized protein</fullName>
    </submittedName>
</protein>
<feature type="region of interest" description="Disordered" evidence="1">
    <location>
        <begin position="45"/>
        <end position="64"/>
    </location>
</feature>
<accession>A0A1X0S0W7</accession>
<organism evidence="2 3">
    <name type="scientific">Rhizopus microsporus</name>
    <dbReference type="NCBI Taxonomy" id="58291"/>
    <lineage>
        <taxon>Eukaryota</taxon>
        <taxon>Fungi</taxon>
        <taxon>Fungi incertae sedis</taxon>
        <taxon>Mucoromycota</taxon>
        <taxon>Mucoromycotina</taxon>
        <taxon>Mucoromycetes</taxon>
        <taxon>Mucorales</taxon>
        <taxon>Mucorineae</taxon>
        <taxon>Rhizopodaceae</taxon>
        <taxon>Rhizopus</taxon>
    </lineage>
</organism>
<evidence type="ECO:0000313" key="2">
    <source>
        <dbReference type="EMBL" id="ORE17801.1"/>
    </source>
</evidence>
<dbReference type="Proteomes" id="UP000242381">
    <property type="component" value="Unassembled WGS sequence"/>
</dbReference>
<dbReference type="EMBL" id="KV921346">
    <property type="protein sequence ID" value="ORE17801.1"/>
    <property type="molecule type" value="Genomic_DNA"/>
</dbReference>
<dbReference type="AlphaFoldDB" id="A0A1X0S0W7"/>
<reference evidence="2 3" key="1">
    <citation type="journal article" date="2016" name="Proc. Natl. Acad. Sci. U.S.A.">
        <title>Lipid metabolic changes in an early divergent fungus govern the establishment of a mutualistic symbiosis with endobacteria.</title>
        <authorList>
            <person name="Lastovetsky O.A."/>
            <person name="Gaspar M.L."/>
            <person name="Mondo S.J."/>
            <person name="LaButti K.M."/>
            <person name="Sandor L."/>
            <person name="Grigoriev I.V."/>
            <person name="Henry S.A."/>
            <person name="Pawlowska T.E."/>
        </authorList>
    </citation>
    <scope>NUCLEOTIDE SEQUENCE [LARGE SCALE GENOMIC DNA]</scope>
    <source>
        <strain evidence="2 3">ATCC 11559</strain>
    </source>
</reference>
<sequence>MSFEDCSSEKKALYSSTTIPKYFESSDCCCDDILQALIKPIRQLNTKQPAETRSSRRTVGVCIS</sequence>
<evidence type="ECO:0000256" key="1">
    <source>
        <dbReference type="SAM" id="MobiDB-lite"/>
    </source>
</evidence>
<evidence type="ECO:0000313" key="3">
    <source>
        <dbReference type="Proteomes" id="UP000242381"/>
    </source>
</evidence>
<gene>
    <name evidence="2" type="ORF">BCV71DRAFT_227329</name>
</gene>
<name>A0A1X0S0W7_RHIZD</name>